<name>A0AAN9HUE8_CROPI</name>
<evidence type="ECO:0000313" key="1">
    <source>
        <dbReference type="EMBL" id="KAK7252545.1"/>
    </source>
</evidence>
<accession>A0AAN9HUE8</accession>
<dbReference type="Proteomes" id="UP001372338">
    <property type="component" value="Unassembled WGS sequence"/>
</dbReference>
<keyword evidence="2" id="KW-1185">Reference proteome</keyword>
<organism evidence="1 2">
    <name type="scientific">Crotalaria pallida</name>
    <name type="common">Smooth rattlebox</name>
    <name type="synonym">Crotalaria striata</name>
    <dbReference type="NCBI Taxonomy" id="3830"/>
    <lineage>
        <taxon>Eukaryota</taxon>
        <taxon>Viridiplantae</taxon>
        <taxon>Streptophyta</taxon>
        <taxon>Embryophyta</taxon>
        <taxon>Tracheophyta</taxon>
        <taxon>Spermatophyta</taxon>
        <taxon>Magnoliopsida</taxon>
        <taxon>eudicotyledons</taxon>
        <taxon>Gunneridae</taxon>
        <taxon>Pentapetalae</taxon>
        <taxon>rosids</taxon>
        <taxon>fabids</taxon>
        <taxon>Fabales</taxon>
        <taxon>Fabaceae</taxon>
        <taxon>Papilionoideae</taxon>
        <taxon>50 kb inversion clade</taxon>
        <taxon>genistoids sensu lato</taxon>
        <taxon>core genistoids</taxon>
        <taxon>Crotalarieae</taxon>
        <taxon>Crotalaria</taxon>
    </lineage>
</organism>
<proteinExistence type="predicted"/>
<dbReference type="AlphaFoldDB" id="A0AAN9HUE8"/>
<comment type="caution">
    <text evidence="1">The sequence shown here is derived from an EMBL/GenBank/DDBJ whole genome shotgun (WGS) entry which is preliminary data.</text>
</comment>
<protein>
    <submittedName>
        <fullName evidence="1">Uncharacterized protein</fullName>
    </submittedName>
</protein>
<dbReference type="PANTHER" id="PTHR48202">
    <property type="entry name" value="ALPHA/BETA-HYDROLASES SUPERFAMILY PROTEIN"/>
    <property type="match status" value="1"/>
</dbReference>
<gene>
    <name evidence="1" type="ORF">RIF29_36566</name>
</gene>
<sequence length="170" mass="18805">MPSAVVPGLWDDLHCEHVAVPFATWALASWATASQLNRSHIQELDQDGNAIMSALMAPERSVKWHASLLVQLLLEDRNMPLNDFVSDWSSRLLSTISQACRHEDISLARVAFPAFLLLSVERSPGAKEIVMEKGLNSMRDIAKQTTKHKQVQEAMAKALELLCTGPAFVS</sequence>
<dbReference type="SUPFAM" id="SSF48371">
    <property type="entry name" value="ARM repeat"/>
    <property type="match status" value="1"/>
</dbReference>
<dbReference type="InterPro" id="IPR016024">
    <property type="entry name" value="ARM-type_fold"/>
</dbReference>
<evidence type="ECO:0000313" key="2">
    <source>
        <dbReference type="Proteomes" id="UP001372338"/>
    </source>
</evidence>
<reference evidence="1 2" key="1">
    <citation type="submission" date="2024-01" db="EMBL/GenBank/DDBJ databases">
        <title>The genomes of 5 underutilized Papilionoideae crops provide insights into root nodulation and disease resistanc.</title>
        <authorList>
            <person name="Yuan L."/>
        </authorList>
    </citation>
    <scope>NUCLEOTIDE SEQUENCE [LARGE SCALE GENOMIC DNA]</scope>
    <source>
        <strain evidence="1">ZHUSHIDOU_FW_LH</strain>
        <tissue evidence="1">Leaf</tissue>
    </source>
</reference>
<dbReference type="EMBL" id="JAYWIO010000007">
    <property type="protein sequence ID" value="KAK7252545.1"/>
    <property type="molecule type" value="Genomic_DNA"/>
</dbReference>
<dbReference type="PANTHER" id="PTHR48202:SF1">
    <property type="entry name" value="ALPHA_BETA-HYDROLASES SUPERFAMILY PROTEIN"/>
    <property type="match status" value="1"/>
</dbReference>